<dbReference type="GO" id="GO:0006310">
    <property type="term" value="P:DNA recombination"/>
    <property type="evidence" value="ECO:0007669"/>
    <property type="project" value="TreeGrafter"/>
</dbReference>
<evidence type="ECO:0000313" key="5">
    <source>
        <dbReference type="EMBL" id="SVB52295.1"/>
    </source>
</evidence>
<evidence type="ECO:0000259" key="3">
    <source>
        <dbReference type="Pfam" id="PF13538"/>
    </source>
</evidence>
<gene>
    <name evidence="5" type="ORF">METZ01_LOCUS205149</name>
</gene>
<dbReference type="SUPFAM" id="SSF52540">
    <property type="entry name" value="P-loop containing nucleoside triphosphate hydrolases"/>
    <property type="match status" value="1"/>
</dbReference>
<accession>A0A382EPJ8</accession>
<evidence type="ECO:0000256" key="1">
    <source>
        <dbReference type="ARBA" id="ARBA00022741"/>
    </source>
</evidence>
<dbReference type="GO" id="GO:0017116">
    <property type="term" value="F:single-stranded DNA helicase activity"/>
    <property type="evidence" value="ECO:0007669"/>
    <property type="project" value="TreeGrafter"/>
</dbReference>
<dbReference type="PANTHER" id="PTHR43788">
    <property type="entry name" value="DNA2/NAM7 HELICASE FAMILY MEMBER"/>
    <property type="match status" value="1"/>
</dbReference>
<keyword evidence="2" id="KW-0067">ATP-binding</keyword>
<sequence>PSVGAGNVLRDIIASGGVPVVHLDQIFRQAQESDIVLNAHRVNKGKLPELKTKKEGDFFFIEEEDPAKAQELIQDLCLNRLPGRYGYDPVEEIQVLTPMYRSEVGVDHLNGVLQESLNPGAAALKQGHREIRVGDKVLQTRNNYDKMVFNGDIGRVTDIDPEAQAVQVMFGEAVNYEYGDLDELVLAYAISVHKSQGSEYPAIVLPVFTTHYMMLQRNLLYTAITRAKSLVVIVGTKKALGIAVNNNTVLDRYTGLRECLALGNG</sequence>
<feature type="domain" description="ATP-dependent RecD2 DNA helicase SH3" evidence="4">
    <location>
        <begin position="109"/>
        <end position="170"/>
    </location>
</feature>
<dbReference type="AlphaFoldDB" id="A0A382EPJ8"/>
<dbReference type="InterPro" id="IPR050534">
    <property type="entry name" value="Coronavir_polyprotein_1ab"/>
</dbReference>
<dbReference type="Gene3D" id="3.40.50.300">
    <property type="entry name" value="P-loop containing nucleotide triphosphate hydrolases"/>
    <property type="match status" value="2"/>
</dbReference>
<dbReference type="GO" id="GO:0009338">
    <property type="term" value="C:exodeoxyribonuclease V complex"/>
    <property type="evidence" value="ECO:0007669"/>
    <property type="project" value="TreeGrafter"/>
</dbReference>
<dbReference type="GO" id="GO:0005524">
    <property type="term" value="F:ATP binding"/>
    <property type="evidence" value="ECO:0007669"/>
    <property type="project" value="UniProtKB-KW"/>
</dbReference>
<feature type="non-terminal residue" evidence="5">
    <location>
        <position position="1"/>
    </location>
</feature>
<feature type="domain" description="UvrD-like helicase C-terminal" evidence="3">
    <location>
        <begin position="186"/>
        <end position="234"/>
    </location>
</feature>
<proteinExistence type="predicted"/>
<keyword evidence="1" id="KW-0547">Nucleotide-binding</keyword>
<organism evidence="5">
    <name type="scientific">marine metagenome</name>
    <dbReference type="NCBI Taxonomy" id="408172"/>
    <lineage>
        <taxon>unclassified sequences</taxon>
        <taxon>metagenomes</taxon>
        <taxon>ecological metagenomes</taxon>
    </lineage>
</organism>
<evidence type="ECO:0000256" key="2">
    <source>
        <dbReference type="ARBA" id="ARBA00022840"/>
    </source>
</evidence>
<evidence type="ECO:0008006" key="6">
    <source>
        <dbReference type="Google" id="ProtNLM"/>
    </source>
</evidence>
<evidence type="ECO:0000259" key="4">
    <source>
        <dbReference type="Pfam" id="PF18335"/>
    </source>
</evidence>
<dbReference type="Pfam" id="PF13538">
    <property type="entry name" value="UvrD_C_2"/>
    <property type="match status" value="1"/>
</dbReference>
<dbReference type="CDD" id="cd18809">
    <property type="entry name" value="SF1_C_RecD"/>
    <property type="match status" value="1"/>
</dbReference>
<reference evidence="5" key="1">
    <citation type="submission" date="2018-05" db="EMBL/GenBank/DDBJ databases">
        <authorList>
            <person name="Lanie J.A."/>
            <person name="Ng W.-L."/>
            <person name="Kazmierczak K.M."/>
            <person name="Andrzejewski T.M."/>
            <person name="Davidsen T.M."/>
            <person name="Wayne K.J."/>
            <person name="Tettelin H."/>
            <person name="Glass J.I."/>
            <person name="Rusch D."/>
            <person name="Podicherti R."/>
            <person name="Tsui H.-C.T."/>
            <person name="Winkler M.E."/>
        </authorList>
    </citation>
    <scope>NUCLEOTIDE SEQUENCE</scope>
</reference>
<dbReference type="InterPro" id="IPR027417">
    <property type="entry name" value="P-loop_NTPase"/>
</dbReference>
<dbReference type="InterPro" id="IPR027785">
    <property type="entry name" value="UvrD-like_helicase_C"/>
</dbReference>
<protein>
    <recommendedName>
        <fullName evidence="6">UvrD-like helicase C-terminal domain-containing protein</fullName>
    </recommendedName>
</protein>
<dbReference type="InterPro" id="IPR041451">
    <property type="entry name" value="RecD2_SH13"/>
</dbReference>
<dbReference type="EMBL" id="UINC01045485">
    <property type="protein sequence ID" value="SVB52295.1"/>
    <property type="molecule type" value="Genomic_DNA"/>
</dbReference>
<dbReference type="Pfam" id="PF18335">
    <property type="entry name" value="SH3_13"/>
    <property type="match status" value="1"/>
</dbReference>
<dbReference type="PANTHER" id="PTHR43788:SF6">
    <property type="entry name" value="DNA HELICASE B"/>
    <property type="match status" value="1"/>
</dbReference>
<name>A0A382EPJ8_9ZZZZ</name>